<reference evidence="3 4" key="1">
    <citation type="journal article" date="2014" name="Nat. Commun.">
        <title>Molecular traces of alternative social organization in a termite genome.</title>
        <authorList>
            <person name="Terrapon N."/>
            <person name="Li C."/>
            <person name="Robertson H.M."/>
            <person name="Ji L."/>
            <person name="Meng X."/>
            <person name="Booth W."/>
            <person name="Chen Z."/>
            <person name="Childers C.P."/>
            <person name="Glastad K.M."/>
            <person name="Gokhale K."/>
            <person name="Gowin J."/>
            <person name="Gronenberg W."/>
            <person name="Hermansen R.A."/>
            <person name="Hu H."/>
            <person name="Hunt B.G."/>
            <person name="Huylmans A.K."/>
            <person name="Khalil S.M."/>
            <person name="Mitchell R.D."/>
            <person name="Munoz-Torres M.C."/>
            <person name="Mustard J.A."/>
            <person name="Pan H."/>
            <person name="Reese J.T."/>
            <person name="Scharf M.E."/>
            <person name="Sun F."/>
            <person name="Vogel H."/>
            <person name="Xiao J."/>
            <person name="Yang W."/>
            <person name="Yang Z."/>
            <person name="Yang Z."/>
            <person name="Zhou J."/>
            <person name="Zhu J."/>
            <person name="Brent C.S."/>
            <person name="Elsik C.G."/>
            <person name="Goodisman M.A."/>
            <person name="Liberles D.A."/>
            <person name="Roe R.M."/>
            <person name="Vargo E.L."/>
            <person name="Vilcinskas A."/>
            <person name="Wang J."/>
            <person name="Bornberg-Bauer E."/>
            <person name="Korb J."/>
            <person name="Zhang G."/>
            <person name="Liebig J."/>
        </authorList>
    </citation>
    <scope>NUCLEOTIDE SEQUENCE [LARGE SCALE GENOMIC DNA]</scope>
    <source>
        <tissue evidence="3">Whole organism</tissue>
    </source>
</reference>
<dbReference type="Proteomes" id="UP000027135">
    <property type="component" value="Unassembled WGS sequence"/>
</dbReference>
<dbReference type="OMA" id="PLMRYAC"/>
<keyword evidence="4" id="KW-1185">Reference proteome</keyword>
<feature type="transmembrane region" description="Helical" evidence="2">
    <location>
        <begin position="121"/>
        <end position="142"/>
    </location>
</feature>
<dbReference type="GO" id="GO:0007270">
    <property type="term" value="P:neuron-neuron synaptic transmission"/>
    <property type="evidence" value="ECO:0007669"/>
    <property type="project" value="TreeGrafter"/>
</dbReference>
<accession>A0A067QWR6</accession>
<evidence type="ECO:0000313" key="4">
    <source>
        <dbReference type="Proteomes" id="UP000027135"/>
    </source>
</evidence>
<keyword evidence="2" id="KW-0472">Membrane</keyword>
<dbReference type="FunCoup" id="A0A067QWR6">
    <property type="interactions" value="3"/>
</dbReference>
<protein>
    <recommendedName>
        <fullName evidence="5">Fuseless</fullName>
    </recommendedName>
</protein>
<proteinExistence type="predicted"/>
<dbReference type="PANTHER" id="PTHR35270">
    <property type="entry name" value="FUSELESS, ISOFORM A"/>
    <property type="match status" value="1"/>
</dbReference>
<dbReference type="PANTHER" id="PTHR35270:SF2">
    <property type="entry name" value="FUSELESS, ISOFORM A"/>
    <property type="match status" value="1"/>
</dbReference>
<dbReference type="GO" id="GO:0070073">
    <property type="term" value="P:clustering of voltage-gated calcium channels"/>
    <property type="evidence" value="ECO:0007669"/>
    <property type="project" value="TreeGrafter"/>
</dbReference>
<evidence type="ECO:0000256" key="2">
    <source>
        <dbReference type="SAM" id="Phobius"/>
    </source>
</evidence>
<keyword evidence="2" id="KW-1133">Transmembrane helix</keyword>
<sequence>MTNSKDNSENVKMKFPGQLVDFAPVLANANPDTCRVLEGSLTGGLKIDVRTIDLAVSTVFVTPLVIGQWRGTWMLAEYYSVPWWACFLTGSTLHFMFALLKDILQNYFSKRNQHCLTFSPLFMFLVSRAYTWVFGVACISHWRGAWAMVDHYAGRQIGPVIGVTLVSLGMLSATKTLRNINTSPFSIIVDGLEPGFTFPTMFRTSGSKETSLYVLDCLFSVIIVGTLVVFVWRGAWTILDLSLYPSHLDWSAWTSMALGYAIVVLTFSLQTPLKGLCGRLEGFRRVCVVDVYLFFSFCGTINVWRGVWMLLNIYFLPDNPEASYWVTHAGCLLILMLIKCSNSILVRGVYIDAEEEGGKCVVFPCYYLRLFIQETREASSAPNSTATAAKCYSRRNDEEGNERRRQQDSRWIHHRGHATAELHGEPPRAISTGDAGRRPMTGANASVGQETANTA</sequence>
<feature type="transmembrane region" description="Helical" evidence="2">
    <location>
        <begin position="212"/>
        <end position="232"/>
    </location>
</feature>
<feature type="transmembrane region" description="Helical" evidence="2">
    <location>
        <begin position="51"/>
        <end position="69"/>
    </location>
</feature>
<organism evidence="3 4">
    <name type="scientific">Zootermopsis nevadensis</name>
    <name type="common">Dampwood termite</name>
    <dbReference type="NCBI Taxonomy" id="136037"/>
    <lineage>
        <taxon>Eukaryota</taxon>
        <taxon>Metazoa</taxon>
        <taxon>Ecdysozoa</taxon>
        <taxon>Arthropoda</taxon>
        <taxon>Hexapoda</taxon>
        <taxon>Insecta</taxon>
        <taxon>Pterygota</taxon>
        <taxon>Neoptera</taxon>
        <taxon>Polyneoptera</taxon>
        <taxon>Dictyoptera</taxon>
        <taxon>Blattodea</taxon>
        <taxon>Blattoidea</taxon>
        <taxon>Termitoidae</taxon>
        <taxon>Termopsidae</taxon>
        <taxon>Zootermopsis</taxon>
    </lineage>
</organism>
<evidence type="ECO:0008006" key="5">
    <source>
        <dbReference type="Google" id="ProtNLM"/>
    </source>
</evidence>
<feature type="compositionally biased region" description="Basic and acidic residues" evidence="1">
    <location>
        <begin position="394"/>
        <end position="411"/>
    </location>
</feature>
<dbReference type="GO" id="GO:0007274">
    <property type="term" value="P:neuromuscular synaptic transmission"/>
    <property type="evidence" value="ECO:0007669"/>
    <property type="project" value="TreeGrafter"/>
</dbReference>
<dbReference type="GO" id="GO:0042734">
    <property type="term" value="C:presynaptic membrane"/>
    <property type="evidence" value="ECO:0007669"/>
    <property type="project" value="TreeGrafter"/>
</dbReference>
<gene>
    <name evidence="3" type="ORF">L798_11193</name>
</gene>
<dbReference type="EMBL" id="KK852870">
    <property type="protein sequence ID" value="KDR14613.1"/>
    <property type="molecule type" value="Genomic_DNA"/>
</dbReference>
<feature type="transmembrane region" description="Helical" evidence="2">
    <location>
        <begin position="154"/>
        <end position="173"/>
    </location>
</feature>
<name>A0A067QWR6_ZOONE</name>
<dbReference type="AlphaFoldDB" id="A0A067QWR6"/>
<dbReference type="eggNOG" id="ENOG502QUG4">
    <property type="taxonomic scope" value="Eukaryota"/>
</dbReference>
<feature type="transmembrane region" description="Helical" evidence="2">
    <location>
        <begin position="252"/>
        <end position="270"/>
    </location>
</feature>
<feature type="compositionally biased region" description="Polar residues" evidence="1">
    <location>
        <begin position="443"/>
        <end position="455"/>
    </location>
</feature>
<dbReference type="InterPro" id="IPR032751">
    <property type="entry name" value="Fuseless"/>
</dbReference>
<keyword evidence="2" id="KW-0812">Transmembrane</keyword>
<feature type="transmembrane region" description="Helical" evidence="2">
    <location>
        <begin position="322"/>
        <end position="338"/>
    </location>
</feature>
<evidence type="ECO:0000256" key="1">
    <source>
        <dbReference type="SAM" id="MobiDB-lite"/>
    </source>
</evidence>
<feature type="transmembrane region" description="Helical" evidence="2">
    <location>
        <begin position="291"/>
        <end position="316"/>
    </location>
</feature>
<dbReference type="Pfam" id="PF15993">
    <property type="entry name" value="Fuseless"/>
    <property type="match status" value="1"/>
</dbReference>
<feature type="transmembrane region" description="Helical" evidence="2">
    <location>
        <begin position="81"/>
        <end position="100"/>
    </location>
</feature>
<feature type="region of interest" description="Disordered" evidence="1">
    <location>
        <begin position="383"/>
        <end position="455"/>
    </location>
</feature>
<dbReference type="InParanoid" id="A0A067QWR6"/>
<evidence type="ECO:0000313" key="3">
    <source>
        <dbReference type="EMBL" id="KDR14613.1"/>
    </source>
</evidence>